<proteinExistence type="predicted"/>
<reference evidence="1" key="2">
    <citation type="submission" date="2015-06" db="UniProtKB">
        <authorList>
            <consortium name="EnsemblPlants"/>
        </authorList>
    </citation>
    <scope>IDENTIFICATION</scope>
    <source>
        <strain evidence="1">DM1-3 516 R44</strain>
    </source>
</reference>
<protein>
    <submittedName>
        <fullName evidence="1">Uncharacterized protein</fullName>
    </submittedName>
</protein>
<organism evidence="1 2">
    <name type="scientific">Solanum tuberosum</name>
    <name type="common">Potato</name>
    <dbReference type="NCBI Taxonomy" id="4113"/>
    <lineage>
        <taxon>Eukaryota</taxon>
        <taxon>Viridiplantae</taxon>
        <taxon>Streptophyta</taxon>
        <taxon>Embryophyta</taxon>
        <taxon>Tracheophyta</taxon>
        <taxon>Spermatophyta</taxon>
        <taxon>Magnoliopsida</taxon>
        <taxon>eudicotyledons</taxon>
        <taxon>Gunneridae</taxon>
        <taxon>Pentapetalae</taxon>
        <taxon>asterids</taxon>
        <taxon>lamiids</taxon>
        <taxon>Solanales</taxon>
        <taxon>Solanaceae</taxon>
        <taxon>Solanoideae</taxon>
        <taxon>Solaneae</taxon>
        <taxon>Solanum</taxon>
    </lineage>
</organism>
<dbReference type="Gramene" id="PGSC0003DMT400005760">
    <property type="protein sequence ID" value="PGSC0003DMT400005760"/>
    <property type="gene ID" value="PGSC0003DMG400002251"/>
</dbReference>
<sequence length="59" mass="6594">MACTHYKSYHFPADLTLKYLIRVINLFKEKVSAVSHNPKSTILPSISTLALKFSSIVGI</sequence>
<dbReference type="AlphaFoldDB" id="M0ZQE3"/>
<keyword evidence="2" id="KW-1185">Reference proteome</keyword>
<name>M0ZQE3_SOLTU</name>
<evidence type="ECO:0000313" key="2">
    <source>
        <dbReference type="Proteomes" id="UP000011115"/>
    </source>
</evidence>
<dbReference type="Proteomes" id="UP000011115">
    <property type="component" value="Unassembled WGS sequence"/>
</dbReference>
<dbReference type="HOGENOM" id="CLU_2965511_0_0_1"/>
<reference evidence="2" key="1">
    <citation type="journal article" date="2011" name="Nature">
        <title>Genome sequence and analysis of the tuber crop potato.</title>
        <authorList>
            <consortium name="The Potato Genome Sequencing Consortium"/>
        </authorList>
    </citation>
    <scope>NUCLEOTIDE SEQUENCE [LARGE SCALE GENOMIC DNA]</scope>
    <source>
        <strain evidence="2">cv. DM1-3 516 R44</strain>
    </source>
</reference>
<accession>M0ZQE3</accession>
<dbReference type="EnsemblPlants" id="PGSC0003DMT400005760">
    <property type="protein sequence ID" value="PGSC0003DMT400005760"/>
    <property type="gene ID" value="PGSC0003DMG400002251"/>
</dbReference>
<dbReference type="InParanoid" id="M0ZQE3"/>
<dbReference type="PaxDb" id="4113-PGSC0003DMT400005760"/>
<evidence type="ECO:0000313" key="1">
    <source>
        <dbReference type="EnsemblPlants" id="PGSC0003DMT400005760"/>
    </source>
</evidence>